<protein>
    <recommendedName>
        <fullName evidence="4">Tetratricopeptide repeat protein</fullName>
    </recommendedName>
</protein>
<organism evidence="2 3">
    <name type="scientific">Prosthecobacter fusiformis</name>
    <dbReference type="NCBI Taxonomy" id="48464"/>
    <lineage>
        <taxon>Bacteria</taxon>
        <taxon>Pseudomonadati</taxon>
        <taxon>Verrucomicrobiota</taxon>
        <taxon>Verrucomicrobiia</taxon>
        <taxon>Verrucomicrobiales</taxon>
        <taxon>Verrucomicrobiaceae</taxon>
        <taxon>Prosthecobacter</taxon>
    </lineage>
</organism>
<accession>A0A4R7SRT9</accession>
<keyword evidence="3" id="KW-1185">Reference proteome</keyword>
<reference evidence="2 3" key="1">
    <citation type="submission" date="2019-03" db="EMBL/GenBank/DDBJ databases">
        <title>Genomic Encyclopedia of Archaeal and Bacterial Type Strains, Phase II (KMG-II): from individual species to whole genera.</title>
        <authorList>
            <person name="Goeker M."/>
        </authorList>
    </citation>
    <scope>NUCLEOTIDE SEQUENCE [LARGE SCALE GENOMIC DNA]</scope>
    <source>
        <strain evidence="2 3">ATCC 25309</strain>
    </source>
</reference>
<dbReference type="EMBL" id="SOCA01000001">
    <property type="protein sequence ID" value="TDU81186.1"/>
    <property type="molecule type" value="Genomic_DNA"/>
</dbReference>
<comment type="caution">
    <text evidence="2">The sequence shown here is derived from an EMBL/GenBank/DDBJ whole genome shotgun (WGS) entry which is preliminary data.</text>
</comment>
<gene>
    <name evidence="2" type="ORF">EI77_00489</name>
</gene>
<dbReference type="Proteomes" id="UP000295662">
    <property type="component" value="Unassembled WGS sequence"/>
</dbReference>
<proteinExistence type="predicted"/>
<feature type="chain" id="PRO_5020550438" description="Tetratricopeptide repeat protein" evidence="1">
    <location>
        <begin position="24"/>
        <end position="481"/>
    </location>
</feature>
<dbReference type="RefSeq" id="WP_133793160.1">
    <property type="nucleotide sequence ID" value="NZ_SOCA01000001.1"/>
</dbReference>
<feature type="signal peptide" evidence="1">
    <location>
        <begin position="1"/>
        <end position="23"/>
    </location>
</feature>
<keyword evidence="1" id="KW-0732">Signal</keyword>
<dbReference type="AlphaFoldDB" id="A0A4R7SRT9"/>
<evidence type="ECO:0008006" key="4">
    <source>
        <dbReference type="Google" id="ProtNLM"/>
    </source>
</evidence>
<name>A0A4R7SRT9_9BACT</name>
<evidence type="ECO:0000313" key="2">
    <source>
        <dbReference type="EMBL" id="TDU81186.1"/>
    </source>
</evidence>
<evidence type="ECO:0000313" key="3">
    <source>
        <dbReference type="Proteomes" id="UP000295662"/>
    </source>
</evidence>
<dbReference type="OrthoDB" id="187432at2"/>
<evidence type="ECO:0000256" key="1">
    <source>
        <dbReference type="SAM" id="SignalP"/>
    </source>
</evidence>
<sequence>MSFLLPRVMYLGFLCFTAIQATAQTSIPSHQRQETGREATDFEDRAEHDDLQAAARYWYESRNPKQLPDMEEALAGVLPKALTQSPWVTSLPTWEEAHHHQAYHDAGAILLAKCYALLYYGRVQEARSALDLVDTKFPHSLMLYKDRTVIQVRKSLRYHEQACALYAGIVSKKMDVFVFPPERDEFDAHAQRKACEDMAMLRLKEGDYDSLEHYAMQARVRQLKTASGQWVSEMIYRGMHPLQDEQWSYTAWEEMGDRIKEWRKRKPSSIDARIGELVYEISRMIKFPSDSQSMSALLARLRASLDELGPMSPIIPELQMLISFSLNEDFSIAARHFHEGYEKFPDYPNNLVTMFLRLIRDPKGKVLGTDFLDNLATSDHPETMALVLGALPPELVILFSDGMDVPKLEAAIRRTLELYPHSFEVRNDLGRLAVLMKMPELAREVMRPVGQRWDRIKWKGLEEQAAGVTEDRSKQVRRART</sequence>